<reference evidence="3" key="1">
    <citation type="journal article" date="2014" name="Proc. Natl. Acad. Sci. U.S.A.">
        <title>Extensive sampling of basidiomycete genomes demonstrates inadequacy of the white-rot/brown-rot paradigm for wood decay fungi.</title>
        <authorList>
            <person name="Riley R."/>
            <person name="Salamov A.A."/>
            <person name="Brown D.W."/>
            <person name="Nagy L.G."/>
            <person name="Floudas D."/>
            <person name="Held B.W."/>
            <person name="Levasseur A."/>
            <person name="Lombard V."/>
            <person name="Morin E."/>
            <person name="Otillar R."/>
            <person name="Lindquist E.A."/>
            <person name="Sun H."/>
            <person name="LaButti K.M."/>
            <person name="Schmutz J."/>
            <person name="Jabbour D."/>
            <person name="Luo H."/>
            <person name="Baker S.E."/>
            <person name="Pisabarro A.G."/>
            <person name="Walton J.D."/>
            <person name="Blanchette R.A."/>
            <person name="Henrissat B."/>
            <person name="Martin F."/>
            <person name="Cullen D."/>
            <person name="Hibbett D.S."/>
            <person name="Grigoriev I.V."/>
        </authorList>
    </citation>
    <scope>NUCLEOTIDE SEQUENCE [LARGE SCALE GENOMIC DNA]</scope>
    <source>
        <strain evidence="3">CBS 339.88</strain>
    </source>
</reference>
<dbReference type="EMBL" id="KL142426">
    <property type="protein sequence ID" value="KDR66210.1"/>
    <property type="molecule type" value="Genomic_DNA"/>
</dbReference>
<sequence>MLLPRRRRSLLQEPRAKLHPPALQLPPLRRHTLHPIPPRSSGSSAVPPTLDIYLNLFADDMNPRVLK</sequence>
<dbReference type="HOGENOM" id="CLU_2812544_0_0_1"/>
<dbReference type="AlphaFoldDB" id="A0A067S5U0"/>
<evidence type="ECO:0000313" key="2">
    <source>
        <dbReference type="EMBL" id="KDR66210.1"/>
    </source>
</evidence>
<proteinExistence type="predicted"/>
<organism evidence="2 3">
    <name type="scientific">Galerina marginata (strain CBS 339.88)</name>
    <dbReference type="NCBI Taxonomy" id="685588"/>
    <lineage>
        <taxon>Eukaryota</taxon>
        <taxon>Fungi</taxon>
        <taxon>Dikarya</taxon>
        <taxon>Basidiomycota</taxon>
        <taxon>Agaricomycotina</taxon>
        <taxon>Agaricomycetes</taxon>
        <taxon>Agaricomycetidae</taxon>
        <taxon>Agaricales</taxon>
        <taxon>Agaricineae</taxon>
        <taxon>Strophariaceae</taxon>
        <taxon>Galerina</taxon>
    </lineage>
</organism>
<protein>
    <submittedName>
        <fullName evidence="2">Uncharacterized protein</fullName>
    </submittedName>
</protein>
<feature type="region of interest" description="Disordered" evidence="1">
    <location>
        <begin position="1"/>
        <end position="44"/>
    </location>
</feature>
<accession>A0A067S5U0</accession>
<evidence type="ECO:0000313" key="3">
    <source>
        <dbReference type="Proteomes" id="UP000027222"/>
    </source>
</evidence>
<name>A0A067S5U0_GALM3</name>
<keyword evidence="3" id="KW-1185">Reference proteome</keyword>
<dbReference type="Proteomes" id="UP000027222">
    <property type="component" value="Unassembled WGS sequence"/>
</dbReference>
<evidence type="ECO:0000256" key="1">
    <source>
        <dbReference type="SAM" id="MobiDB-lite"/>
    </source>
</evidence>
<gene>
    <name evidence="2" type="ORF">GALMADRAFT_232699</name>
</gene>